<dbReference type="AlphaFoldDB" id="E3LD07"/>
<dbReference type="InParanoid" id="E3LD07"/>
<gene>
    <name evidence="2" type="ORF">CRE_00472</name>
</gene>
<keyword evidence="3" id="KW-1185">Reference proteome</keyword>
<sequence>MDEARFCRCSRADYEAVGKTPIEVYSVEIIDNEKSHYSLSEEPFVSIPSTLLDKKYLSTFQDNVVVRVQFHHDYNSGKRFELIFSQLGDDTEEIMKYLNIEMTNYSFEISQIKFLPRCKSIYIAANGVEMIRWWFQRIPDQHENLHLNTNFDKKRETWTIPTEFLNAPQIMLTPNLYFFSRAAFTDEQFLNLKANDISFDCVNITEDGINQYIKKWVSGKGVENFKRALLWSNGNYDESAITHGLELRPCDSDFEKEAAGFCWGFNTVCRGTCYQIYSKIDPYESLTLCRSDDCVSIYKTGRRAERNGKTYSYYSMP</sequence>
<dbReference type="EMBL" id="DS268407">
    <property type="protein sequence ID" value="EFO82271.1"/>
    <property type="molecule type" value="Genomic_DNA"/>
</dbReference>
<proteinExistence type="predicted"/>
<dbReference type="OMA" id="KCRSISI"/>
<reference evidence="2" key="1">
    <citation type="submission" date="2007-07" db="EMBL/GenBank/DDBJ databases">
        <title>PCAP assembly of the Caenorhabditis remanei genome.</title>
        <authorList>
            <consortium name="The Caenorhabditis remanei Sequencing Consortium"/>
            <person name="Wilson R.K."/>
        </authorList>
    </citation>
    <scope>NUCLEOTIDE SEQUENCE [LARGE SCALE GENOMIC DNA]</scope>
    <source>
        <strain evidence="2">PB4641</strain>
    </source>
</reference>
<dbReference type="HOGENOM" id="CLU_065230_0_0_1"/>
<dbReference type="PANTHER" id="PTHR31006:SF0">
    <property type="entry name" value="F-BOX ASSOCIATED DOMAIN-CONTAINING PROTEIN-RELATED"/>
    <property type="match status" value="1"/>
</dbReference>
<dbReference type="Pfam" id="PF07735">
    <property type="entry name" value="FBA_2"/>
    <property type="match status" value="1"/>
</dbReference>
<feature type="domain" description="Sdz-33 F-box" evidence="1">
    <location>
        <begin position="175"/>
        <end position="220"/>
    </location>
</feature>
<evidence type="ECO:0000259" key="1">
    <source>
        <dbReference type="Pfam" id="PF07735"/>
    </source>
</evidence>
<dbReference type="PANTHER" id="PTHR31006">
    <property type="entry name" value="F-BOX DOMAIN-CONTAINING PROTEIN-RELATED-RELATED"/>
    <property type="match status" value="1"/>
</dbReference>
<protein>
    <recommendedName>
        <fullName evidence="1">Sdz-33 F-box domain-containing protein</fullName>
    </recommendedName>
</protein>
<dbReference type="eggNOG" id="ENOG502TG2I">
    <property type="taxonomic scope" value="Eukaryota"/>
</dbReference>
<name>E3LD07_CAERE</name>
<dbReference type="OrthoDB" id="5843099at2759"/>
<evidence type="ECO:0000313" key="2">
    <source>
        <dbReference type="EMBL" id="EFO82271.1"/>
    </source>
</evidence>
<accession>E3LD07</accession>
<dbReference type="InterPro" id="IPR042317">
    <property type="entry name" value="She-1-like"/>
</dbReference>
<dbReference type="InterPro" id="IPR012885">
    <property type="entry name" value="F-box_Sdz-33"/>
</dbReference>
<dbReference type="Proteomes" id="UP000008281">
    <property type="component" value="Unassembled WGS sequence"/>
</dbReference>
<organism evidence="3">
    <name type="scientific">Caenorhabditis remanei</name>
    <name type="common">Caenorhabditis vulgaris</name>
    <dbReference type="NCBI Taxonomy" id="31234"/>
    <lineage>
        <taxon>Eukaryota</taxon>
        <taxon>Metazoa</taxon>
        <taxon>Ecdysozoa</taxon>
        <taxon>Nematoda</taxon>
        <taxon>Chromadorea</taxon>
        <taxon>Rhabditida</taxon>
        <taxon>Rhabditina</taxon>
        <taxon>Rhabditomorpha</taxon>
        <taxon>Rhabditoidea</taxon>
        <taxon>Rhabditidae</taxon>
        <taxon>Peloderinae</taxon>
        <taxon>Caenorhabditis</taxon>
    </lineage>
</organism>
<evidence type="ECO:0000313" key="3">
    <source>
        <dbReference type="Proteomes" id="UP000008281"/>
    </source>
</evidence>